<dbReference type="Proteomes" id="UP000615026">
    <property type="component" value="Unassembled WGS sequence"/>
</dbReference>
<feature type="domain" description="Lysozyme inhibitor LprI-like N-terminal" evidence="2">
    <location>
        <begin position="49"/>
        <end position="133"/>
    </location>
</feature>
<keyword evidence="1" id="KW-0732">Signal</keyword>
<dbReference type="Gene3D" id="1.20.1270.180">
    <property type="match status" value="2"/>
</dbReference>
<dbReference type="InterPro" id="IPR009739">
    <property type="entry name" value="LprI-like_N"/>
</dbReference>
<reference evidence="3" key="1">
    <citation type="submission" date="2020-10" db="EMBL/GenBank/DDBJ databases">
        <authorList>
            <person name="Castelo-Branco R."/>
            <person name="Eusebio N."/>
            <person name="Adriana R."/>
            <person name="Vieira A."/>
            <person name="Brugerolle De Fraissinette N."/>
            <person name="Rezende De Castro R."/>
            <person name="Schneider M.P."/>
            <person name="Vasconcelos V."/>
            <person name="Leao P.N."/>
        </authorList>
    </citation>
    <scope>NUCLEOTIDE SEQUENCE</scope>
    <source>
        <strain evidence="3">LEGE 11479</strain>
    </source>
</reference>
<proteinExistence type="predicted"/>
<feature type="domain" description="Lysozyme inhibitor LprI-like N-terminal" evidence="2">
    <location>
        <begin position="144"/>
        <end position="218"/>
    </location>
</feature>
<comment type="caution">
    <text evidence="3">The sequence shown here is derived from an EMBL/GenBank/DDBJ whole genome shotgun (WGS) entry which is preliminary data.</text>
</comment>
<sequence length="226" mass="25383">MKLLNQAAFLSVIVGLLGAAASAEEMAPNASGDTEQPIPGVVRPHCAGQSQTAMNRCAERWWRLTETLHEESLDDASLDLPPQVSAQLFQAEIMWEAFRNSHCQLTALQVKGGSLYRFVLNNCLARTTNERIAAIQAWGPVPTDLDQAETSMTAAYGNLLRERQPDAEKPELTQLRWQIYRTQHCRYEAMLPTGETTDPELLENQCRARLAVERTIQLEQLVEYGW</sequence>
<accession>A0A929FCX9</accession>
<protein>
    <submittedName>
        <fullName evidence="3">DUF1311 domain-containing protein</fullName>
    </submittedName>
</protein>
<gene>
    <name evidence="3" type="ORF">IQ260_25790</name>
</gene>
<feature type="signal peptide" evidence="1">
    <location>
        <begin position="1"/>
        <end position="23"/>
    </location>
</feature>
<evidence type="ECO:0000256" key="1">
    <source>
        <dbReference type="SAM" id="SignalP"/>
    </source>
</evidence>
<evidence type="ECO:0000313" key="3">
    <source>
        <dbReference type="EMBL" id="MBE9070058.1"/>
    </source>
</evidence>
<dbReference type="EMBL" id="JADEXP010000365">
    <property type="protein sequence ID" value="MBE9070058.1"/>
    <property type="molecule type" value="Genomic_DNA"/>
</dbReference>
<evidence type="ECO:0000259" key="2">
    <source>
        <dbReference type="Pfam" id="PF07007"/>
    </source>
</evidence>
<dbReference type="RefSeq" id="WP_193995943.1">
    <property type="nucleotide sequence ID" value="NZ_JADEXP010000365.1"/>
</dbReference>
<evidence type="ECO:0000313" key="4">
    <source>
        <dbReference type="Proteomes" id="UP000615026"/>
    </source>
</evidence>
<name>A0A929FCX9_LEPEC</name>
<feature type="chain" id="PRO_5037779817" evidence="1">
    <location>
        <begin position="24"/>
        <end position="226"/>
    </location>
</feature>
<dbReference type="AlphaFoldDB" id="A0A929FCX9"/>
<dbReference type="Pfam" id="PF07007">
    <property type="entry name" value="LprI"/>
    <property type="match status" value="2"/>
</dbReference>
<keyword evidence="4" id="KW-1185">Reference proteome</keyword>
<organism evidence="3 4">
    <name type="scientific">Leptolyngbya cf. ectocarpi LEGE 11479</name>
    <dbReference type="NCBI Taxonomy" id="1828722"/>
    <lineage>
        <taxon>Bacteria</taxon>
        <taxon>Bacillati</taxon>
        <taxon>Cyanobacteriota</taxon>
        <taxon>Cyanophyceae</taxon>
        <taxon>Leptolyngbyales</taxon>
        <taxon>Leptolyngbyaceae</taxon>
        <taxon>Leptolyngbya group</taxon>
        <taxon>Leptolyngbya</taxon>
    </lineage>
</organism>